<dbReference type="STRING" id="1477437.SAMN05444682_11172"/>
<reference evidence="1 2" key="1">
    <citation type="submission" date="2016-10" db="EMBL/GenBank/DDBJ databases">
        <authorList>
            <person name="de Groot N.N."/>
        </authorList>
    </citation>
    <scope>NUCLEOTIDE SEQUENCE [LARGE SCALE GENOMIC DNA]</scope>
    <source>
        <strain evidence="1 2">RK1</strain>
    </source>
</reference>
<dbReference type="EMBL" id="FOQO01000011">
    <property type="protein sequence ID" value="SFJ58597.1"/>
    <property type="molecule type" value="Genomic_DNA"/>
</dbReference>
<dbReference type="SUPFAM" id="SSF47240">
    <property type="entry name" value="Ferritin-like"/>
    <property type="match status" value="1"/>
</dbReference>
<evidence type="ECO:0000313" key="1">
    <source>
        <dbReference type="EMBL" id="SFJ58597.1"/>
    </source>
</evidence>
<protein>
    <submittedName>
        <fullName evidence="1">TAT (Twin-arginine translocation) pathway signal sequence</fullName>
    </submittedName>
</protein>
<dbReference type="InterPro" id="IPR006311">
    <property type="entry name" value="TAT_signal"/>
</dbReference>
<name>A0A1I3SMH9_9SPHI</name>
<dbReference type="AlphaFoldDB" id="A0A1I3SMH9"/>
<dbReference type="PROSITE" id="PS51318">
    <property type="entry name" value="TAT"/>
    <property type="match status" value="1"/>
</dbReference>
<dbReference type="InterPro" id="IPR009078">
    <property type="entry name" value="Ferritin-like_SF"/>
</dbReference>
<dbReference type="RefSeq" id="WP_090630141.1">
    <property type="nucleotide sequence ID" value="NZ_FOQO01000011.1"/>
</dbReference>
<proteinExistence type="predicted"/>
<dbReference type="OrthoDB" id="954262at2"/>
<gene>
    <name evidence="1" type="ORF">SAMN05444682_11172</name>
</gene>
<evidence type="ECO:0000313" key="2">
    <source>
        <dbReference type="Proteomes" id="UP000198670"/>
    </source>
</evidence>
<accession>A0A1I3SMH9</accession>
<keyword evidence="2" id="KW-1185">Reference proteome</keyword>
<dbReference type="Proteomes" id="UP000198670">
    <property type="component" value="Unassembled WGS sequence"/>
</dbReference>
<dbReference type="Pfam" id="PF13668">
    <property type="entry name" value="Ferritin_2"/>
    <property type="match status" value="1"/>
</dbReference>
<organism evidence="1 2">
    <name type="scientific">Parapedobacter indicus</name>
    <dbReference type="NCBI Taxonomy" id="1477437"/>
    <lineage>
        <taxon>Bacteria</taxon>
        <taxon>Pseudomonadati</taxon>
        <taxon>Bacteroidota</taxon>
        <taxon>Sphingobacteriia</taxon>
        <taxon>Sphingobacteriales</taxon>
        <taxon>Sphingobacteriaceae</taxon>
        <taxon>Parapedobacter</taxon>
    </lineage>
</organism>
<sequence length="237" mass="25624">MESSIKKTDGQPLLSDRLTETPVRRRQFLQYAGAGAAAALVAWGCKKDNPGPDMGGKGFYFGSGDIAILNYAYALEQLEAAFYTEVISNPYGSISDWERALMMDIRDHEIAHREFFKAALGQHAIDSLAFDFSAVDFSSRGSVLATARTFEDLGVSAYNGAGWLIQDVNYLALAGKIVSVEARHAALVRDLIDNGSFANDEVVDANGLDLSNSPTVVLEAAGPFIKSKIDVTDLPTY</sequence>